<dbReference type="InterPro" id="IPR015867">
    <property type="entry name" value="N-reg_PII/ATP_PRibTrfase_C"/>
</dbReference>
<dbReference type="EMBL" id="VSSQ01028835">
    <property type="protein sequence ID" value="MPM78710.1"/>
    <property type="molecule type" value="Genomic_DNA"/>
</dbReference>
<reference evidence="2" key="1">
    <citation type="submission" date="2019-08" db="EMBL/GenBank/DDBJ databases">
        <authorList>
            <person name="Kucharzyk K."/>
            <person name="Murdoch R.W."/>
            <person name="Higgins S."/>
            <person name="Loffler F."/>
        </authorList>
    </citation>
    <scope>NUCLEOTIDE SEQUENCE</scope>
</reference>
<comment type="caution">
    <text evidence="2">The sequence shown here is derived from an EMBL/GenBank/DDBJ whole genome shotgun (WGS) entry which is preliminary data.</text>
</comment>
<dbReference type="AlphaFoldDB" id="A0A645CNS3"/>
<evidence type="ECO:0000256" key="1">
    <source>
        <dbReference type="ARBA" id="ARBA00010554"/>
    </source>
</evidence>
<dbReference type="PANTHER" id="PTHR35983">
    <property type="entry name" value="UPF0166 PROTEIN TM_0021"/>
    <property type="match status" value="1"/>
</dbReference>
<sequence length="125" mass="14644">MTMEFELIWVLKIYTAEDVYYNDKPLFNAIIEEARRLEIAGATVFKCIEGYATEARGLERRPLIRFSEPTNLPIVLEIIDQKAKLEMLLPFLEKHMKTGLVTFGERNRLVTDYLREMRGTEKISE</sequence>
<protein>
    <submittedName>
        <fullName evidence="2">Uncharacterized protein</fullName>
    </submittedName>
</protein>
<dbReference type="InterPro" id="IPR011322">
    <property type="entry name" value="N-reg_PII-like_a/b"/>
</dbReference>
<proteinExistence type="inferred from homology"/>
<dbReference type="Gene3D" id="3.30.70.120">
    <property type="match status" value="1"/>
</dbReference>
<dbReference type="Pfam" id="PF02641">
    <property type="entry name" value="DUF190"/>
    <property type="match status" value="1"/>
</dbReference>
<organism evidence="2">
    <name type="scientific">bioreactor metagenome</name>
    <dbReference type="NCBI Taxonomy" id="1076179"/>
    <lineage>
        <taxon>unclassified sequences</taxon>
        <taxon>metagenomes</taxon>
        <taxon>ecological metagenomes</taxon>
    </lineage>
</organism>
<dbReference type="PANTHER" id="PTHR35983:SF1">
    <property type="entry name" value="UPF0166 PROTEIN TM_0021"/>
    <property type="match status" value="1"/>
</dbReference>
<dbReference type="InterPro" id="IPR003793">
    <property type="entry name" value="UPF0166"/>
</dbReference>
<dbReference type="SUPFAM" id="SSF54913">
    <property type="entry name" value="GlnB-like"/>
    <property type="match status" value="1"/>
</dbReference>
<accession>A0A645CNS3</accession>
<gene>
    <name evidence="2" type="ORF">SDC9_125721</name>
</gene>
<evidence type="ECO:0000313" key="2">
    <source>
        <dbReference type="EMBL" id="MPM78710.1"/>
    </source>
</evidence>
<name>A0A645CNS3_9ZZZZ</name>
<comment type="similarity">
    <text evidence="1">Belongs to the UPF0166 family.</text>
</comment>